<dbReference type="GO" id="GO:0009522">
    <property type="term" value="C:photosystem I"/>
    <property type="evidence" value="ECO:0007669"/>
    <property type="project" value="UniProtKB-KW"/>
</dbReference>
<name>A0AAD3DY66_9CHLO</name>
<keyword evidence="3 7" id="KW-0602">Photosynthesis</keyword>
<feature type="transmembrane region" description="Helical" evidence="7">
    <location>
        <begin position="143"/>
        <end position="161"/>
    </location>
</feature>
<dbReference type="Proteomes" id="UP001054857">
    <property type="component" value="Unassembled WGS sequence"/>
</dbReference>
<keyword evidence="7" id="KW-0793">Thylakoid</keyword>
<keyword evidence="7" id="KW-0604">Photosystem II</keyword>
<feature type="binding site" evidence="6">
    <location>
        <position position="221"/>
    </location>
    <ligand>
        <name>chlorophyll a</name>
        <dbReference type="ChEBI" id="CHEBI:58416"/>
        <label>1</label>
    </ligand>
</feature>
<protein>
    <recommendedName>
        <fullName evidence="7">Chlorophyll a-b binding protein, chloroplastic</fullName>
    </recommendedName>
</protein>
<evidence type="ECO:0000256" key="7">
    <source>
        <dbReference type="RuleBase" id="RU363080"/>
    </source>
</evidence>
<dbReference type="InterPro" id="IPR001344">
    <property type="entry name" value="Chloro_AB-bd_pln"/>
</dbReference>
<dbReference type="GO" id="GO:0016168">
    <property type="term" value="F:chlorophyll binding"/>
    <property type="evidence" value="ECO:0007669"/>
    <property type="project" value="UniProtKB-KW"/>
</dbReference>
<keyword evidence="4 7" id="KW-0934">Plastid</keyword>
<keyword evidence="7" id="KW-0603">Photosystem I</keyword>
<dbReference type="AlphaFoldDB" id="A0AAD3DY66"/>
<comment type="subcellular location">
    <subcellularLocation>
        <location evidence="7">Plastid</location>
        <location evidence="7">Chloroplast thylakoid membrane</location>
    </subcellularLocation>
</comment>
<dbReference type="GO" id="GO:0009765">
    <property type="term" value="P:photosynthesis, light harvesting"/>
    <property type="evidence" value="ECO:0007669"/>
    <property type="project" value="InterPro"/>
</dbReference>
<evidence type="ECO:0000313" key="8">
    <source>
        <dbReference type="EMBL" id="GFR49382.1"/>
    </source>
</evidence>
<keyword evidence="1 6" id="KW-0148">Chlorophyll</keyword>
<feature type="binding site" evidence="6">
    <location>
        <position position="215"/>
    </location>
    <ligand>
        <name>chlorophyll a</name>
        <dbReference type="ChEBI" id="CHEBI:58416"/>
        <label>1</label>
    </ligand>
</feature>
<evidence type="ECO:0000256" key="3">
    <source>
        <dbReference type="ARBA" id="ARBA00022531"/>
    </source>
</evidence>
<evidence type="ECO:0000313" key="9">
    <source>
        <dbReference type="Proteomes" id="UP001054857"/>
    </source>
</evidence>
<keyword evidence="9" id="KW-1185">Reference proteome</keyword>
<dbReference type="SUPFAM" id="SSF103511">
    <property type="entry name" value="Chlorophyll a-b binding protein"/>
    <property type="match status" value="1"/>
</dbReference>
<organism evidence="8 9">
    <name type="scientific">Astrephomene gubernaculifera</name>
    <dbReference type="NCBI Taxonomy" id="47775"/>
    <lineage>
        <taxon>Eukaryota</taxon>
        <taxon>Viridiplantae</taxon>
        <taxon>Chlorophyta</taxon>
        <taxon>core chlorophytes</taxon>
        <taxon>Chlorophyceae</taxon>
        <taxon>CS clade</taxon>
        <taxon>Chlamydomonadales</taxon>
        <taxon>Astrephomenaceae</taxon>
        <taxon>Astrephomene</taxon>
    </lineage>
</organism>
<dbReference type="GO" id="GO:0009535">
    <property type="term" value="C:chloroplast thylakoid membrane"/>
    <property type="evidence" value="ECO:0007669"/>
    <property type="project" value="UniProtKB-SubCell"/>
</dbReference>
<dbReference type="PANTHER" id="PTHR21649">
    <property type="entry name" value="CHLOROPHYLL A/B BINDING PROTEIN"/>
    <property type="match status" value="1"/>
</dbReference>
<evidence type="ECO:0000256" key="4">
    <source>
        <dbReference type="ARBA" id="ARBA00022640"/>
    </source>
</evidence>
<keyword evidence="7" id="KW-1133">Transmembrane helix</keyword>
<evidence type="ECO:0000256" key="2">
    <source>
        <dbReference type="ARBA" id="ARBA00022528"/>
    </source>
</evidence>
<feature type="transmembrane region" description="Helical" evidence="7">
    <location>
        <begin position="107"/>
        <end position="131"/>
    </location>
</feature>
<evidence type="ECO:0000256" key="5">
    <source>
        <dbReference type="ARBA" id="ARBA00022991"/>
    </source>
</evidence>
<feature type="binding site" evidence="6">
    <location>
        <position position="248"/>
    </location>
    <ligand>
        <name>chlorophyll a</name>
        <dbReference type="ChEBI" id="CHEBI:58416"/>
        <label>1</label>
    </ligand>
</feature>
<accession>A0AAD3DY66</accession>
<comment type="caution">
    <text evidence="8">The sequence shown here is derived from an EMBL/GenBank/DDBJ whole genome shotgun (WGS) entry which is preliminary data.</text>
</comment>
<comment type="function">
    <text evidence="7">The light-harvesting complex (LHC) functions as a light receptor, it captures and delivers excitation energy to photosystems with which it is closely associated.</text>
</comment>
<comment type="similarity">
    <text evidence="7">Belongs to the light-harvesting chlorophyll a/b-binding (LHC) protein family.</text>
</comment>
<keyword evidence="2 7" id="KW-0150">Chloroplast</keyword>
<feature type="non-terminal residue" evidence="8">
    <location>
        <position position="1"/>
    </location>
</feature>
<feature type="binding site" evidence="6">
    <location>
        <position position="216"/>
    </location>
    <ligand>
        <name>chlorophyll a</name>
        <dbReference type="ChEBI" id="CHEBI:58416"/>
        <label>5</label>
    </ligand>
</feature>
<feature type="binding site" evidence="6">
    <location>
        <position position="219"/>
    </location>
    <ligand>
        <name>chlorophyll a</name>
        <dbReference type="ChEBI" id="CHEBI:58416"/>
        <label>1</label>
    </ligand>
</feature>
<keyword evidence="5 7" id="KW-0157">Chromophore</keyword>
<dbReference type="InterPro" id="IPR022796">
    <property type="entry name" value="Chloroa_b-bind"/>
</dbReference>
<feature type="binding site" description="axial binding residue" evidence="6">
    <location>
        <position position="106"/>
    </location>
    <ligand>
        <name>chlorophyll b</name>
        <dbReference type="ChEBI" id="CHEBI:61721"/>
        <label>1</label>
    </ligand>
    <ligandPart>
        <name>Mg</name>
        <dbReference type="ChEBI" id="CHEBI:25107"/>
    </ligandPart>
</feature>
<evidence type="ECO:0000256" key="6">
    <source>
        <dbReference type="PIRSR" id="PIRSR601344-1"/>
    </source>
</evidence>
<keyword evidence="7" id="KW-0812">Transmembrane</keyword>
<dbReference type="GO" id="GO:0009523">
    <property type="term" value="C:photosystem II"/>
    <property type="evidence" value="ECO:0007669"/>
    <property type="project" value="UniProtKB-KW"/>
</dbReference>
<feature type="binding site" evidence="6">
    <location>
        <position position="233"/>
    </location>
    <ligand>
        <name>chlorophyll a</name>
        <dbReference type="ChEBI" id="CHEBI:58416"/>
        <label>1</label>
    </ligand>
</feature>
<dbReference type="Gene3D" id="1.10.3460.10">
    <property type="entry name" value="Chlorophyll a/b binding protein domain"/>
    <property type="match status" value="1"/>
</dbReference>
<proteinExistence type="inferred from homology"/>
<dbReference type="EMBL" id="BMAR01000030">
    <property type="protein sequence ID" value="GFR49382.1"/>
    <property type="molecule type" value="Genomic_DNA"/>
</dbReference>
<reference evidence="8 9" key="1">
    <citation type="journal article" date="2021" name="Sci. Rep.">
        <title>Genome sequencing of the multicellular alga Astrephomene provides insights into convergent evolution of germ-soma differentiation.</title>
        <authorList>
            <person name="Yamashita S."/>
            <person name="Yamamoto K."/>
            <person name="Matsuzaki R."/>
            <person name="Suzuki S."/>
            <person name="Yamaguchi H."/>
            <person name="Hirooka S."/>
            <person name="Minakuchi Y."/>
            <person name="Miyagishima S."/>
            <person name="Kawachi M."/>
            <person name="Toyoda A."/>
            <person name="Nozaki H."/>
        </authorList>
    </citation>
    <scope>NUCLEOTIDE SEQUENCE [LARGE SCALE GENOMIC DNA]</scope>
    <source>
        <strain evidence="8 9">NIES-4017</strain>
    </source>
</reference>
<keyword evidence="7" id="KW-0472">Membrane</keyword>
<sequence>KMAFVLAKSSAFGVAAKPASRRSSVAVKATAAPENVKEARAWIDAWKSKQGGAPRDASLPSWMPGATLPGYLDGTLPGDYGFDPLRLGADAGKLKWYAQAELMNARFAMLAVAGILFPELAANLGISWPGAGVAWYDAGKFEYFAPASTLFIVQMLLFGWVEVRRYRDYLKPGSVNQDPVFPGNKLPDGNEPGYPGGFHDPFGWSKGDMKSLKTKEIKNGRLAMLAFAGFAAQAYTTGTTPLKNLAAHLADPWATTVWQNDLARL</sequence>
<feature type="binding site" description="axial binding residue" evidence="6">
    <location>
        <position position="186"/>
    </location>
    <ligand>
        <name>chlorophyll b</name>
        <dbReference type="ChEBI" id="CHEBI:61721"/>
        <label>1</label>
    </ligand>
    <ligandPart>
        <name>Mg</name>
        <dbReference type="ChEBI" id="CHEBI:25107"/>
    </ligandPart>
</feature>
<feature type="binding site" evidence="6">
    <location>
        <position position="101"/>
    </location>
    <ligand>
        <name>chlorophyll a</name>
        <dbReference type="ChEBI" id="CHEBI:58416"/>
        <label>1</label>
    </ligand>
</feature>
<gene>
    <name evidence="8" type="ORF">Agub_g11433</name>
</gene>
<evidence type="ECO:0000256" key="1">
    <source>
        <dbReference type="ARBA" id="ARBA00022494"/>
    </source>
</evidence>
<dbReference type="Pfam" id="PF00504">
    <property type="entry name" value="Chloroa_b-bind"/>
    <property type="match status" value="1"/>
</dbReference>